<dbReference type="SUPFAM" id="SSF52172">
    <property type="entry name" value="CheY-like"/>
    <property type="match status" value="1"/>
</dbReference>
<evidence type="ECO:0000313" key="7">
    <source>
        <dbReference type="Proteomes" id="UP000196005"/>
    </source>
</evidence>
<evidence type="ECO:0000313" key="6">
    <source>
        <dbReference type="EMBL" id="ARU48072.1"/>
    </source>
</evidence>
<gene>
    <name evidence="6" type="ORF">Sdiek1_0905</name>
</gene>
<dbReference type="SUPFAM" id="SSF55785">
    <property type="entry name" value="PYP-like sensor domain (PAS domain)"/>
    <property type="match status" value="1"/>
</dbReference>
<evidence type="ECO:0000259" key="4">
    <source>
        <dbReference type="PROSITE" id="PS50113"/>
    </source>
</evidence>
<name>A0A1Y0HJ48_9BACT</name>
<dbReference type="PROSITE" id="PS50110">
    <property type="entry name" value="RESPONSE_REGULATORY"/>
    <property type="match status" value="1"/>
</dbReference>
<dbReference type="InterPro" id="IPR001633">
    <property type="entry name" value="EAL_dom"/>
</dbReference>
<dbReference type="KEGG" id="suls:Sdiek1_0905"/>
<dbReference type="OrthoDB" id="9790732at2"/>
<feature type="domain" description="PAC" evidence="4">
    <location>
        <begin position="204"/>
        <end position="258"/>
    </location>
</feature>
<dbReference type="CDD" id="cd00130">
    <property type="entry name" value="PAS"/>
    <property type="match status" value="1"/>
</dbReference>
<dbReference type="EC" id="3.1.4.52" evidence="6"/>
<feature type="domain" description="PAS" evidence="3">
    <location>
        <begin position="140"/>
        <end position="202"/>
    </location>
</feature>
<dbReference type="SUPFAM" id="SSF141868">
    <property type="entry name" value="EAL domain-like"/>
    <property type="match status" value="1"/>
</dbReference>
<dbReference type="InterPro" id="IPR035965">
    <property type="entry name" value="PAS-like_dom_sf"/>
</dbReference>
<dbReference type="InterPro" id="IPR001789">
    <property type="entry name" value="Sig_transdc_resp-reg_receiver"/>
</dbReference>
<dbReference type="Pfam" id="PF08447">
    <property type="entry name" value="PAS_3"/>
    <property type="match status" value="1"/>
</dbReference>
<dbReference type="InterPro" id="IPR013655">
    <property type="entry name" value="PAS_fold_3"/>
</dbReference>
<dbReference type="SMART" id="SM00052">
    <property type="entry name" value="EAL"/>
    <property type="match status" value="1"/>
</dbReference>
<dbReference type="InterPro" id="IPR000700">
    <property type="entry name" value="PAS-assoc_C"/>
</dbReference>
<dbReference type="Gene3D" id="3.40.50.2300">
    <property type="match status" value="1"/>
</dbReference>
<dbReference type="Pfam" id="PF00072">
    <property type="entry name" value="Response_reg"/>
    <property type="match status" value="1"/>
</dbReference>
<dbReference type="Proteomes" id="UP000196005">
    <property type="component" value="Chromosome"/>
</dbReference>
<dbReference type="CDD" id="cd01948">
    <property type="entry name" value="EAL"/>
    <property type="match status" value="1"/>
</dbReference>
<comment type="caution">
    <text evidence="1">Lacks conserved residue(s) required for the propagation of feature annotation.</text>
</comment>
<feature type="domain" description="Response regulatory" evidence="2">
    <location>
        <begin position="2"/>
        <end position="118"/>
    </location>
</feature>
<dbReference type="InterPro" id="IPR011006">
    <property type="entry name" value="CheY-like_superfamily"/>
</dbReference>
<dbReference type="NCBIfam" id="TIGR00229">
    <property type="entry name" value="sensory_box"/>
    <property type="match status" value="1"/>
</dbReference>
<organism evidence="6 7">
    <name type="scientific">Sulfurospirillum diekertiae</name>
    <dbReference type="NCBI Taxonomy" id="1854492"/>
    <lineage>
        <taxon>Bacteria</taxon>
        <taxon>Pseudomonadati</taxon>
        <taxon>Campylobacterota</taxon>
        <taxon>Epsilonproteobacteria</taxon>
        <taxon>Campylobacterales</taxon>
        <taxon>Sulfurospirillaceae</taxon>
        <taxon>Sulfurospirillum</taxon>
    </lineage>
</organism>
<dbReference type="InterPro" id="IPR050706">
    <property type="entry name" value="Cyclic-di-GMP_PDE-like"/>
</dbReference>
<evidence type="ECO:0000259" key="2">
    <source>
        <dbReference type="PROSITE" id="PS50110"/>
    </source>
</evidence>
<evidence type="ECO:0000259" key="3">
    <source>
        <dbReference type="PROSITE" id="PS50112"/>
    </source>
</evidence>
<dbReference type="SMART" id="SM00086">
    <property type="entry name" value="PAC"/>
    <property type="match status" value="1"/>
</dbReference>
<reference evidence="7" key="1">
    <citation type="submission" date="2017-05" db="EMBL/GenBank/DDBJ databases">
        <title>Dechlorination kinetics govern the competition between two new strains of the genus Sulfurospirillum.</title>
        <authorList>
            <person name="Buttet G.F."/>
            <person name="Murray A.M."/>
            <person name="Goris T."/>
            <person name="Burion M."/>
            <person name="Lin B."/>
            <person name="Rolle M."/>
            <person name="Maillard J."/>
        </authorList>
    </citation>
    <scope>NUCLEOTIDE SEQUENCE [LARGE SCALE GENOMIC DNA]</scope>
    <source>
        <strain evidence="7">SL2-1</strain>
    </source>
</reference>
<dbReference type="GO" id="GO:0000160">
    <property type="term" value="P:phosphorelay signal transduction system"/>
    <property type="evidence" value="ECO:0007669"/>
    <property type="project" value="InterPro"/>
</dbReference>
<dbReference type="Gene3D" id="3.20.20.450">
    <property type="entry name" value="EAL domain"/>
    <property type="match status" value="1"/>
</dbReference>
<dbReference type="PROSITE" id="PS50112">
    <property type="entry name" value="PAS"/>
    <property type="match status" value="1"/>
</dbReference>
<protein>
    <submittedName>
        <fullName evidence="6">Cyclic di-GMP phosphodiesterase CdpA</fullName>
        <ecNumber evidence="6">3.1.4.52</ecNumber>
    </submittedName>
</protein>
<evidence type="ECO:0000259" key="5">
    <source>
        <dbReference type="PROSITE" id="PS50883"/>
    </source>
</evidence>
<dbReference type="InterPro" id="IPR001610">
    <property type="entry name" value="PAC"/>
</dbReference>
<dbReference type="GO" id="GO:0071111">
    <property type="term" value="F:cyclic-guanylate-specific phosphodiesterase activity"/>
    <property type="evidence" value="ECO:0007669"/>
    <property type="project" value="UniProtKB-EC"/>
</dbReference>
<dbReference type="InterPro" id="IPR000014">
    <property type="entry name" value="PAS"/>
</dbReference>
<evidence type="ECO:0000256" key="1">
    <source>
        <dbReference type="PROSITE-ProRule" id="PRU00169"/>
    </source>
</evidence>
<proteinExistence type="predicted"/>
<dbReference type="Pfam" id="PF00563">
    <property type="entry name" value="EAL"/>
    <property type="match status" value="1"/>
</dbReference>
<dbReference type="Gene3D" id="3.30.450.20">
    <property type="entry name" value="PAS domain"/>
    <property type="match status" value="1"/>
</dbReference>
<keyword evidence="6" id="KW-0378">Hydrolase</keyword>
<keyword evidence="7" id="KW-1185">Reference proteome</keyword>
<dbReference type="PROSITE" id="PS50883">
    <property type="entry name" value="EAL"/>
    <property type="match status" value="1"/>
</dbReference>
<dbReference type="PANTHER" id="PTHR33121">
    <property type="entry name" value="CYCLIC DI-GMP PHOSPHODIESTERASE PDEF"/>
    <property type="match status" value="1"/>
</dbReference>
<dbReference type="SMART" id="SM00091">
    <property type="entry name" value="PAS"/>
    <property type="match status" value="1"/>
</dbReference>
<feature type="domain" description="EAL" evidence="5">
    <location>
        <begin position="409"/>
        <end position="647"/>
    </location>
</feature>
<sequence length="647" mass="74839">MTLLYIEDNAQDRETATNLFSEFFSKIIVGVDGENGVHLYERYHETIDLVITNITMPRMNGIKMIQSIRKLNPEVAIIVLSSQDEAHYLTQTIEIGVDGYLLKPLHTVQLTQTLNSVLEKLHLRYENKKNSLLLKQYENITNVSSIISKTDPKGVITFVNDKFCQISGYTKEELLGKSHNVIRHPDMPKAAFRDLWKTIKDEKKTWQGIVKNRAKNGDTYYVKTTVQPILNPEGEVEEYISLRHDITAIMSDKKQLFDFLEANRLSVLILVQIEDYPILEKFYDRASVGKIEDTFGRVMLYLMPNRWGFQRVYNLENGLYAFAIDRRSCRAKKEEIHEVLEQFLLNVKEHIVKIDSIEYDISVICSFTYGIFKVFEDAKIGIDHAIQSKQSIVYADGLSGIEYDNALKNIETIHMIKTAIDTGKIISYFQPIINNVTQKIEKYESLVRLITEDGQLLTPAYFLETAKKGRYYTKITKIVLDNSFAALYKIPEASISINLSMHDIEREEITQYILALLRQHHTEAPRIIFELLESEDIKDFLMIKKFIQTVKAQGVKIAIDDFGTGYSNFERLLSYEPDILKIDGSIIKNIQHNELNQHIVETMVLFAKKQHLTTVAEFVENEAIYEIVREMGIDYSQGYYFGRPEMF</sequence>
<dbReference type="EMBL" id="CP021416">
    <property type="protein sequence ID" value="ARU48072.1"/>
    <property type="molecule type" value="Genomic_DNA"/>
</dbReference>
<dbReference type="AlphaFoldDB" id="A0A1Y0HJ48"/>
<dbReference type="SMART" id="SM00448">
    <property type="entry name" value="REC"/>
    <property type="match status" value="1"/>
</dbReference>
<dbReference type="InterPro" id="IPR035919">
    <property type="entry name" value="EAL_sf"/>
</dbReference>
<dbReference type="PROSITE" id="PS50113">
    <property type="entry name" value="PAC"/>
    <property type="match status" value="1"/>
</dbReference>
<dbReference type="PANTHER" id="PTHR33121:SF71">
    <property type="entry name" value="OXYGEN SENSOR PROTEIN DOSP"/>
    <property type="match status" value="1"/>
</dbReference>
<accession>A0A1Y0HJ48</accession>